<dbReference type="EMBL" id="CM026425">
    <property type="protein sequence ID" value="KAG0576239.1"/>
    <property type="molecule type" value="Genomic_DNA"/>
</dbReference>
<evidence type="ECO:0000313" key="2">
    <source>
        <dbReference type="EMBL" id="KAG0576239.1"/>
    </source>
</evidence>
<name>A0A8T0HZY5_CERPU</name>
<sequence length="100" mass="11021">MHMEDPIVIPTAKSVQKTLQKNSLRAEQGPTTKTLVIAENGSASLRSSNSGQSERLQTEVREKIAVWQSNRSRQKNLLKSLEDLLKADLEALEAGKPPPT</sequence>
<feature type="compositionally biased region" description="Polar residues" evidence="1">
    <location>
        <begin position="13"/>
        <end position="28"/>
    </location>
</feature>
<accession>A0A8T0HZY5</accession>
<reference evidence="2" key="1">
    <citation type="submission" date="2020-06" db="EMBL/GenBank/DDBJ databases">
        <title>WGS assembly of Ceratodon purpureus strain R40.</title>
        <authorList>
            <person name="Carey S.B."/>
            <person name="Jenkins J."/>
            <person name="Shu S."/>
            <person name="Lovell J.T."/>
            <person name="Sreedasyam A."/>
            <person name="Maumus F."/>
            <person name="Tiley G.P."/>
            <person name="Fernandez-Pozo N."/>
            <person name="Barry K."/>
            <person name="Chen C."/>
            <person name="Wang M."/>
            <person name="Lipzen A."/>
            <person name="Daum C."/>
            <person name="Saski C.A."/>
            <person name="Payton A.C."/>
            <person name="Mcbreen J.C."/>
            <person name="Conrad R.E."/>
            <person name="Kollar L.M."/>
            <person name="Olsson S."/>
            <person name="Huttunen S."/>
            <person name="Landis J.B."/>
            <person name="Wickett N.J."/>
            <person name="Johnson M.G."/>
            <person name="Rensing S.A."/>
            <person name="Grimwood J."/>
            <person name="Schmutz J."/>
            <person name="Mcdaniel S.F."/>
        </authorList>
    </citation>
    <scope>NUCLEOTIDE SEQUENCE</scope>
    <source>
        <strain evidence="2">R40</strain>
    </source>
</reference>
<organism evidence="2 3">
    <name type="scientific">Ceratodon purpureus</name>
    <name type="common">Fire moss</name>
    <name type="synonym">Dicranum purpureum</name>
    <dbReference type="NCBI Taxonomy" id="3225"/>
    <lineage>
        <taxon>Eukaryota</taxon>
        <taxon>Viridiplantae</taxon>
        <taxon>Streptophyta</taxon>
        <taxon>Embryophyta</taxon>
        <taxon>Bryophyta</taxon>
        <taxon>Bryophytina</taxon>
        <taxon>Bryopsida</taxon>
        <taxon>Dicranidae</taxon>
        <taxon>Pseudoditrichales</taxon>
        <taxon>Ditrichaceae</taxon>
        <taxon>Ceratodon</taxon>
    </lineage>
</organism>
<evidence type="ECO:0000313" key="3">
    <source>
        <dbReference type="Proteomes" id="UP000822688"/>
    </source>
</evidence>
<dbReference type="AlphaFoldDB" id="A0A8T0HZY5"/>
<comment type="caution">
    <text evidence="2">The sequence shown here is derived from an EMBL/GenBank/DDBJ whole genome shotgun (WGS) entry which is preliminary data.</text>
</comment>
<dbReference type="Proteomes" id="UP000822688">
    <property type="component" value="Chromosome 5"/>
</dbReference>
<keyword evidence="3" id="KW-1185">Reference proteome</keyword>
<feature type="region of interest" description="Disordered" evidence="1">
    <location>
        <begin position="1"/>
        <end position="28"/>
    </location>
</feature>
<protein>
    <submittedName>
        <fullName evidence="2">Uncharacterized protein</fullName>
    </submittedName>
</protein>
<gene>
    <name evidence="2" type="ORF">KC19_5G065700</name>
</gene>
<proteinExistence type="predicted"/>
<evidence type="ECO:0000256" key="1">
    <source>
        <dbReference type="SAM" id="MobiDB-lite"/>
    </source>
</evidence>